<evidence type="ECO:0000313" key="2">
    <source>
        <dbReference type="EMBL" id="QCE14703.1"/>
    </source>
</evidence>
<keyword evidence="1" id="KW-0812">Transmembrane</keyword>
<evidence type="ECO:0000256" key="1">
    <source>
        <dbReference type="SAM" id="Phobius"/>
    </source>
</evidence>
<evidence type="ECO:0000313" key="3">
    <source>
        <dbReference type="Proteomes" id="UP000501690"/>
    </source>
</evidence>
<dbReference type="EMBL" id="CP039355">
    <property type="protein sequence ID" value="QCE14703.1"/>
    <property type="molecule type" value="Genomic_DNA"/>
</dbReference>
<keyword evidence="1" id="KW-1133">Transmembrane helix</keyword>
<name>A0A4D6NLM2_VIGUN</name>
<dbReference type="PANTHER" id="PTHR36009:SF3">
    <property type="entry name" value="TRANSMEMBRANE PROTEIN"/>
    <property type="match status" value="1"/>
</dbReference>
<sequence>MMVFRMNKVLASLWYIMGLWPLVYSMLLLLTGRRQEQCKTMGCSSALICWFPWRPRWKFNYSSMVQKENKSPSCMLLKALA</sequence>
<dbReference type="AlphaFoldDB" id="A0A4D6NLM2"/>
<protein>
    <submittedName>
        <fullName evidence="2">Uncharacterized protein</fullName>
    </submittedName>
</protein>
<organism evidence="2 3">
    <name type="scientific">Vigna unguiculata</name>
    <name type="common">Cowpea</name>
    <dbReference type="NCBI Taxonomy" id="3917"/>
    <lineage>
        <taxon>Eukaryota</taxon>
        <taxon>Viridiplantae</taxon>
        <taxon>Streptophyta</taxon>
        <taxon>Embryophyta</taxon>
        <taxon>Tracheophyta</taxon>
        <taxon>Spermatophyta</taxon>
        <taxon>Magnoliopsida</taxon>
        <taxon>eudicotyledons</taxon>
        <taxon>Gunneridae</taxon>
        <taxon>Pentapetalae</taxon>
        <taxon>rosids</taxon>
        <taxon>fabids</taxon>
        <taxon>Fabales</taxon>
        <taxon>Fabaceae</taxon>
        <taxon>Papilionoideae</taxon>
        <taxon>50 kb inversion clade</taxon>
        <taxon>NPAAA clade</taxon>
        <taxon>indigoferoid/millettioid clade</taxon>
        <taxon>Phaseoleae</taxon>
        <taxon>Vigna</taxon>
    </lineage>
</organism>
<proteinExistence type="predicted"/>
<keyword evidence="1" id="KW-0472">Membrane</keyword>
<keyword evidence="3" id="KW-1185">Reference proteome</keyword>
<dbReference type="PANTHER" id="PTHR36009">
    <property type="match status" value="1"/>
</dbReference>
<dbReference type="Proteomes" id="UP000501690">
    <property type="component" value="Linkage Group LG11"/>
</dbReference>
<feature type="transmembrane region" description="Helical" evidence="1">
    <location>
        <begin position="12"/>
        <end position="31"/>
    </location>
</feature>
<gene>
    <name evidence="2" type="ORF">DEO72_LG11g1707</name>
</gene>
<reference evidence="2 3" key="1">
    <citation type="submission" date="2019-04" db="EMBL/GenBank/DDBJ databases">
        <title>An improved genome assembly and genetic linkage map for asparagus bean, Vigna unguiculata ssp. sesquipedialis.</title>
        <authorList>
            <person name="Xia Q."/>
            <person name="Zhang R."/>
            <person name="Dong Y."/>
        </authorList>
    </citation>
    <scope>NUCLEOTIDE SEQUENCE [LARGE SCALE GENOMIC DNA]</scope>
    <source>
        <tissue evidence="2">Leaf</tissue>
    </source>
</reference>
<accession>A0A4D6NLM2</accession>